<dbReference type="InterPro" id="IPR050730">
    <property type="entry name" value="UBX_domain-protein"/>
</dbReference>
<dbReference type="GO" id="GO:0036503">
    <property type="term" value="P:ERAD pathway"/>
    <property type="evidence" value="ECO:0007669"/>
    <property type="project" value="TreeGrafter"/>
</dbReference>
<reference evidence="2" key="1">
    <citation type="submission" date="2021-07" db="EMBL/GenBank/DDBJ databases">
        <authorList>
            <person name="Catto M.A."/>
            <person name="Jacobson A."/>
            <person name="Kennedy G."/>
            <person name="Labadie P."/>
            <person name="Hunt B.G."/>
            <person name="Srinivasan R."/>
        </authorList>
    </citation>
    <scope>NUCLEOTIDE SEQUENCE</scope>
    <source>
        <strain evidence="2">PL_HMW_Pooled</strain>
        <tissue evidence="2">Head</tissue>
    </source>
</reference>
<sequence>MAYAFCDMQMLRGAKDEYVIKEFSLYSSQYDGSRGTTIFKPPYAETILTPEQRKRNTYISRHIHGLKWNSGTVPYEHLGDMIQDLLRDYNRRYVKGVEKLRLLLGYAPPGVLVYNIERDGCPRLKTLPKLFVSFHGSEHSVFPIHNCAELNANRIGLWLGYAPPLSLGLEIVISDDDDDVPLARLAVNQELDEFRQIRAQQDAEYAASLEADRARDQQRQQAEQQQRQEAAAQAAAEAQLQQALVTRRDAASLAVLRPPGDGDYTFRFVLPSGQRWERSFPADCLLNILRTAMRRGIP</sequence>
<reference evidence="2" key="2">
    <citation type="journal article" date="2023" name="BMC Genomics">
        <title>Pest status, molecular evolution, and epigenetic factors derived from the genome assembly of Frankliniella fusca, a thysanopteran phytovirus vector.</title>
        <authorList>
            <person name="Catto M.A."/>
            <person name="Labadie P.E."/>
            <person name="Jacobson A.L."/>
            <person name="Kennedy G.G."/>
            <person name="Srinivasan R."/>
            <person name="Hunt B.G."/>
        </authorList>
    </citation>
    <scope>NUCLEOTIDE SEQUENCE</scope>
    <source>
        <strain evidence="2">PL_HMW_Pooled</strain>
    </source>
</reference>
<evidence type="ECO:0000313" key="2">
    <source>
        <dbReference type="EMBL" id="KAK3911154.1"/>
    </source>
</evidence>
<evidence type="ECO:0000313" key="3">
    <source>
        <dbReference type="Proteomes" id="UP001219518"/>
    </source>
</evidence>
<dbReference type="GO" id="GO:0005783">
    <property type="term" value="C:endoplasmic reticulum"/>
    <property type="evidence" value="ECO:0007669"/>
    <property type="project" value="TreeGrafter"/>
</dbReference>
<dbReference type="EMBL" id="JAHWGI010000238">
    <property type="protein sequence ID" value="KAK3911154.1"/>
    <property type="molecule type" value="Genomic_DNA"/>
</dbReference>
<protein>
    <submittedName>
        <fullName evidence="2">Plant UBX domain-containing protein 10</fullName>
    </submittedName>
</protein>
<proteinExistence type="predicted"/>
<dbReference type="PANTHER" id="PTHR23322:SF1">
    <property type="entry name" value="FAS-ASSOCIATED FACTOR 2"/>
    <property type="match status" value="1"/>
</dbReference>
<feature type="coiled-coil region" evidence="1">
    <location>
        <begin position="208"/>
        <end position="242"/>
    </location>
</feature>
<comment type="caution">
    <text evidence="2">The sequence shown here is derived from an EMBL/GenBank/DDBJ whole genome shotgun (WGS) entry which is preliminary data.</text>
</comment>
<accession>A0AAE1GXV5</accession>
<organism evidence="2 3">
    <name type="scientific">Frankliniella fusca</name>
    <dbReference type="NCBI Taxonomy" id="407009"/>
    <lineage>
        <taxon>Eukaryota</taxon>
        <taxon>Metazoa</taxon>
        <taxon>Ecdysozoa</taxon>
        <taxon>Arthropoda</taxon>
        <taxon>Hexapoda</taxon>
        <taxon>Insecta</taxon>
        <taxon>Pterygota</taxon>
        <taxon>Neoptera</taxon>
        <taxon>Paraneoptera</taxon>
        <taxon>Thysanoptera</taxon>
        <taxon>Terebrantia</taxon>
        <taxon>Thripoidea</taxon>
        <taxon>Thripidae</taxon>
        <taxon>Frankliniella</taxon>
    </lineage>
</organism>
<dbReference type="PANTHER" id="PTHR23322">
    <property type="entry name" value="FAS-ASSOCIATED PROTEIN"/>
    <property type="match status" value="1"/>
</dbReference>
<evidence type="ECO:0000256" key="1">
    <source>
        <dbReference type="SAM" id="Coils"/>
    </source>
</evidence>
<keyword evidence="3" id="KW-1185">Reference proteome</keyword>
<keyword evidence="1" id="KW-0175">Coiled coil</keyword>
<name>A0AAE1GXV5_9NEOP</name>
<dbReference type="AlphaFoldDB" id="A0AAE1GXV5"/>
<dbReference type="GO" id="GO:0043130">
    <property type="term" value="F:ubiquitin binding"/>
    <property type="evidence" value="ECO:0007669"/>
    <property type="project" value="TreeGrafter"/>
</dbReference>
<dbReference type="Proteomes" id="UP001219518">
    <property type="component" value="Unassembled WGS sequence"/>
</dbReference>
<gene>
    <name evidence="2" type="ORF">KUF71_020856</name>
</gene>